<dbReference type="PANTHER" id="PTHR11953:SF2">
    <property type="entry name" value="EXOSOME COMPLEX COMPONENT MTR3"/>
    <property type="match status" value="1"/>
</dbReference>
<evidence type="ECO:0000256" key="7">
    <source>
        <dbReference type="ARBA" id="ARBA00022884"/>
    </source>
</evidence>
<accession>A0A7R9GBU5</accession>
<protein>
    <recommendedName>
        <fullName evidence="10">Exoribonuclease phosphorolytic domain-containing protein</fullName>
    </recommendedName>
</protein>
<evidence type="ECO:0000256" key="8">
    <source>
        <dbReference type="ARBA" id="ARBA00023242"/>
    </source>
</evidence>
<name>A0A7R9GBU5_9CRUS</name>
<comment type="subcellular location">
    <subcellularLocation>
        <location evidence="2">Cytoplasm</location>
    </subcellularLocation>
    <subcellularLocation>
        <location evidence="1">Nucleus</location>
    </subcellularLocation>
</comment>
<dbReference type="SUPFAM" id="SSF54211">
    <property type="entry name" value="Ribosomal protein S5 domain 2-like"/>
    <property type="match status" value="1"/>
</dbReference>
<feature type="compositionally biased region" description="Basic and acidic residues" evidence="9">
    <location>
        <begin position="422"/>
        <end position="435"/>
    </location>
</feature>
<dbReference type="Gene3D" id="3.30.230.70">
    <property type="entry name" value="GHMP Kinase, N-terminal domain"/>
    <property type="match status" value="2"/>
</dbReference>
<evidence type="ECO:0000256" key="2">
    <source>
        <dbReference type="ARBA" id="ARBA00004496"/>
    </source>
</evidence>
<dbReference type="EMBL" id="OA882698">
    <property type="protein sequence ID" value="CAD7276606.1"/>
    <property type="molecule type" value="Genomic_DNA"/>
</dbReference>
<evidence type="ECO:0000259" key="10">
    <source>
        <dbReference type="Pfam" id="PF01138"/>
    </source>
</evidence>
<dbReference type="GO" id="GO:0006364">
    <property type="term" value="P:rRNA processing"/>
    <property type="evidence" value="ECO:0007669"/>
    <property type="project" value="UniProtKB-KW"/>
</dbReference>
<comment type="similarity">
    <text evidence="3">Belongs to the RNase PH family.</text>
</comment>
<dbReference type="GO" id="GO:0071051">
    <property type="term" value="P:poly(A)-dependent snoRNA 3'-end processing"/>
    <property type="evidence" value="ECO:0007669"/>
    <property type="project" value="TreeGrafter"/>
</dbReference>
<dbReference type="OrthoDB" id="2504340at2759"/>
<evidence type="ECO:0000256" key="5">
    <source>
        <dbReference type="ARBA" id="ARBA00022552"/>
    </source>
</evidence>
<evidence type="ECO:0000256" key="3">
    <source>
        <dbReference type="ARBA" id="ARBA00006678"/>
    </source>
</evidence>
<gene>
    <name evidence="11" type="ORF">NMOB1V02_LOCUS4362</name>
</gene>
<keyword evidence="12" id="KW-1185">Reference proteome</keyword>
<dbReference type="Pfam" id="PF01138">
    <property type="entry name" value="RNase_PH"/>
    <property type="match status" value="1"/>
</dbReference>
<evidence type="ECO:0000256" key="1">
    <source>
        <dbReference type="ARBA" id="ARBA00004123"/>
    </source>
</evidence>
<keyword evidence="7" id="KW-0694">RNA-binding</keyword>
<reference evidence="11" key="1">
    <citation type="submission" date="2020-11" db="EMBL/GenBank/DDBJ databases">
        <authorList>
            <person name="Tran Van P."/>
        </authorList>
    </citation>
    <scope>NUCLEOTIDE SEQUENCE</scope>
</reference>
<dbReference type="EMBL" id="CAJPEX010000661">
    <property type="protein sequence ID" value="CAG0916758.1"/>
    <property type="molecule type" value="Genomic_DNA"/>
</dbReference>
<proteinExistence type="inferred from homology"/>
<keyword evidence="8" id="KW-0539">Nucleus</keyword>
<keyword evidence="5" id="KW-0698">rRNA processing</keyword>
<dbReference type="GO" id="GO:0016075">
    <property type="term" value="P:rRNA catabolic process"/>
    <property type="evidence" value="ECO:0007669"/>
    <property type="project" value="TreeGrafter"/>
</dbReference>
<dbReference type="GO" id="GO:0003723">
    <property type="term" value="F:RNA binding"/>
    <property type="evidence" value="ECO:0007669"/>
    <property type="project" value="UniProtKB-KW"/>
</dbReference>
<dbReference type="GO" id="GO:0000177">
    <property type="term" value="C:cytoplasmic exosome (RNase complex)"/>
    <property type="evidence" value="ECO:0007669"/>
    <property type="project" value="TreeGrafter"/>
</dbReference>
<evidence type="ECO:0000256" key="4">
    <source>
        <dbReference type="ARBA" id="ARBA00022490"/>
    </source>
</evidence>
<dbReference type="Proteomes" id="UP000678499">
    <property type="component" value="Unassembled WGS sequence"/>
</dbReference>
<dbReference type="GO" id="GO:0034475">
    <property type="term" value="P:U4 snRNA 3'-end processing"/>
    <property type="evidence" value="ECO:0007669"/>
    <property type="project" value="TreeGrafter"/>
</dbReference>
<keyword evidence="6" id="KW-0271">Exosome</keyword>
<dbReference type="InterPro" id="IPR050080">
    <property type="entry name" value="RNase_PH"/>
</dbReference>
<dbReference type="GO" id="GO:0000176">
    <property type="term" value="C:nuclear exosome (RNase complex)"/>
    <property type="evidence" value="ECO:0007669"/>
    <property type="project" value="TreeGrafter"/>
</dbReference>
<organism evidence="11">
    <name type="scientific">Notodromas monacha</name>
    <dbReference type="NCBI Taxonomy" id="399045"/>
    <lineage>
        <taxon>Eukaryota</taxon>
        <taxon>Metazoa</taxon>
        <taxon>Ecdysozoa</taxon>
        <taxon>Arthropoda</taxon>
        <taxon>Crustacea</taxon>
        <taxon>Oligostraca</taxon>
        <taxon>Ostracoda</taxon>
        <taxon>Podocopa</taxon>
        <taxon>Podocopida</taxon>
        <taxon>Cypridocopina</taxon>
        <taxon>Cypridoidea</taxon>
        <taxon>Cyprididae</taxon>
        <taxon>Notodromas</taxon>
    </lineage>
</organism>
<dbReference type="GO" id="GO:0071028">
    <property type="term" value="P:nuclear mRNA surveillance"/>
    <property type="evidence" value="ECO:0007669"/>
    <property type="project" value="TreeGrafter"/>
</dbReference>
<evidence type="ECO:0000313" key="12">
    <source>
        <dbReference type="Proteomes" id="UP000678499"/>
    </source>
</evidence>
<evidence type="ECO:0000256" key="9">
    <source>
        <dbReference type="SAM" id="MobiDB-lite"/>
    </source>
</evidence>
<keyword evidence="4" id="KW-0963">Cytoplasm</keyword>
<feature type="region of interest" description="Disordered" evidence="9">
    <location>
        <begin position="416"/>
        <end position="435"/>
    </location>
</feature>
<sequence>MEMKFKMMRRYLFSRRSNEHALKSIGYRDFINGETVIQVPDNPVVLNVALRKTPSPHGEEYSSSPVVEEGEIVTWGKNSDKVTLRKGKRKDATVATEDSSGRLSDFFLGGLKAVQGSSCVRIGGTRVMAVIRGPCPLKRKMPFCKEAYLRTRVTLMANCRAERLTEKQKARLGTKEEKELAKIVQMAVQPALLLSFAHHSKEEAPVLQHFFLLPSFPLRILEINLALNPRAFTAAEVAAVEENGGIALEDLKEEFPKSQIFLDVLVIEDDGGIVPAAVLASCCAIVSSLLPCLDVVTSGKVAIRSQSNFIKDPPKREEYNFDHFRALAARTNNLGDVTAALLPGHSQISCFLLAGKVKPVVLISAKRLLIDEAASFVPLMAHRMTQFAQMRLLEEDNDVSKSLPFVEGAVKVVASKAKRKRKGDDVPDPEKELAE</sequence>
<dbReference type="InterPro" id="IPR027408">
    <property type="entry name" value="PNPase/RNase_PH_dom_sf"/>
</dbReference>
<dbReference type="InterPro" id="IPR001247">
    <property type="entry name" value="ExoRNase_PH_dom1"/>
</dbReference>
<evidence type="ECO:0000256" key="6">
    <source>
        <dbReference type="ARBA" id="ARBA00022835"/>
    </source>
</evidence>
<feature type="domain" description="Exoribonuclease phosphorolytic" evidence="10">
    <location>
        <begin position="109"/>
        <end position="291"/>
    </location>
</feature>
<dbReference type="GO" id="GO:0005730">
    <property type="term" value="C:nucleolus"/>
    <property type="evidence" value="ECO:0007669"/>
    <property type="project" value="TreeGrafter"/>
</dbReference>
<dbReference type="AlphaFoldDB" id="A0A7R9GBU5"/>
<dbReference type="PANTHER" id="PTHR11953">
    <property type="entry name" value="EXOSOME COMPLEX COMPONENT"/>
    <property type="match status" value="1"/>
</dbReference>
<evidence type="ECO:0000313" key="11">
    <source>
        <dbReference type="EMBL" id="CAD7276606.1"/>
    </source>
</evidence>
<dbReference type="InterPro" id="IPR020568">
    <property type="entry name" value="Ribosomal_Su5_D2-typ_SF"/>
</dbReference>